<evidence type="ECO:0000313" key="1">
    <source>
        <dbReference type="EMBL" id="KAJ9056292.1"/>
    </source>
</evidence>
<proteinExistence type="predicted"/>
<keyword evidence="2" id="KW-1185">Reference proteome</keyword>
<name>A0ACC2S1X8_9FUNG</name>
<gene>
    <name evidence="1" type="ORF">DSO57_1034686</name>
</gene>
<organism evidence="1 2">
    <name type="scientific">Entomophthora muscae</name>
    <dbReference type="NCBI Taxonomy" id="34485"/>
    <lineage>
        <taxon>Eukaryota</taxon>
        <taxon>Fungi</taxon>
        <taxon>Fungi incertae sedis</taxon>
        <taxon>Zoopagomycota</taxon>
        <taxon>Entomophthoromycotina</taxon>
        <taxon>Entomophthoromycetes</taxon>
        <taxon>Entomophthorales</taxon>
        <taxon>Entomophthoraceae</taxon>
        <taxon>Entomophthora</taxon>
    </lineage>
</organism>
<dbReference type="Proteomes" id="UP001165960">
    <property type="component" value="Unassembled WGS sequence"/>
</dbReference>
<dbReference type="EMBL" id="QTSX02005972">
    <property type="protein sequence ID" value="KAJ9056292.1"/>
    <property type="molecule type" value="Genomic_DNA"/>
</dbReference>
<protein>
    <submittedName>
        <fullName evidence="1">Uncharacterized protein</fullName>
    </submittedName>
</protein>
<comment type="caution">
    <text evidence="1">The sequence shown here is derived from an EMBL/GenBank/DDBJ whole genome shotgun (WGS) entry which is preliminary data.</text>
</comment>
<reference evidence="1" key="1">
    <citation type="submission" date="2022-04" db="EMBL/GenBank/DDBJ databases">
        <title>Genome of the entomopathogenic fungus Entomophthora muscae.</title>
        <authorList>
            <person name="Elya C."/>
            <person name="Lovett B.R."/>
            <person name="Lee E."/>
            <person name="Macias A.M."/>
            <person name="Hajek A.E."/>
            <person name="De Bivort B.L."/>
            <person name="Kasson M.T."/>
            <person name="De Fine Licht H.H."/>
            <person name="Stajich J.E."/>
        </authorList>
    </citation>
    <scope>NUCLEOTIDE SEQUENCE</scope>
    <source>
        <strain evidence="1">Berkeley</strain>
    </source>
</reference>
<sequence>MKYIVSFFFAALVSGQEFKFDVESVKDLCSINATVFAVNPARVFKINIKSLLKDESEVVDCKAMSRANIFRKIDLRNEFPISTEVQLKLASTVVDNLILFYEHPDYKFYDGFEFNIRSLNEDKVDRLLKLQHQKKLVSLLLSVNKWSEVQKAISKYAGKIHHLEVSVEDNRESLETLKGLLERYPGIKVSVTIAKDKKHTKILSEKTTASLSRNIGYTVYLSSRNTDTLSYTTGI</sequence>
<evidence type="ECO:0000313" key="2">
    <source>
        <dbReference type="Proteomes" id="UP001165960"/>
    </source>
</evidence>
<accession>A0ACC2S1X8</accession>